<proteinExistence type="predicted"/>
<gene>
    <name evidence="1" type="ORF">KUTeg_004913</name>
</gene>
<accession>A0ABQ9FIB4</accession>
<evidence type="ECO:0000313" key="1">
    <source>
        <dbReference type="EMBL" id="KAJ8317009.1"/>
    </source>
</evidence>
<comment type="caution">
    <text evidence="1">The sequence shown here is derived from an EMBL/GenBank/DDBJ whole genome shotgun (WGS) entry which is preliminary data.</text>
</comment>
<sequence>MVTKGSLDIQFFFCHQSLNCPFLIFIKILKFYIGSKSRLAMIDKGLLNMSWIFLHGKEFWIFFSIEKNRNLEAFVHSRPKSF</sequence>
<protein>
    <submittedName>
        <fullName evidence="1">Uncharacterized protein</fullName>
    </submittedName>
</protein>
<keyword evidence="2" id="KW-1185">Reference proteome</keyword>
<dbReference type="EMBL" id="JARBDR010000246">
    <property type="protein sequence ID" value="KAJ8317009.1"/>
    <property type="molecule type" value="Genomic_DNA"/>
</dbReference>
<name>A0ABQ9FIB4_TEGGR</name>
<organism evidence="1 2">
    <name type="scientific">Tegillarca granosa</name>
    <name type="common">Malaysian cockle</name>
    <name type="synonym">Anadara granosa</name>
    <dbReference type="NCBI Taxonomy" id="220873"/>
    <lineage>
        <taxon>Eukaryota</taxon>
        <taxon>Metazoa</taxon>
        <taxon>Spiralia</taxon>
        <taxon>Lophotrochozoa</taxon>
        <taxon>Mollusca</taxon>
        <taxon>Bivalvia</taxon>
        <taxon>Autobranchia</taxon>
        <taxon>Pteriomorphia</taxon>
        <taxon>Arcoida</taxon>
        <taxon>Arcoidea</taxon>
        <taxon>Arcidae</taxon>
        <taxon>Tegillarca</taxon>
    </lineage>
</organism>
<evidence type="ECO:0000313" key="2">
    <source>
        <dbReference type="Proteomes" id="UP001217089"/>
    </source>
</evidence>
<reference evidence="1 2" key="1">
    <citation type="submission" date="2022-12" db="EMBL/GenBank/DDBJ databases">
        <title>Chromosome-level genome of Tegillarca granosa.</title>
        <authorList>
            <person name="Kim J."/>
        </authorList>
    </citation>
    <scope>NUCLEOTIDE SEQUENCE [LARGE SCALE GENOMIC DNA]</scope>
    <source>
        <strain evidence="1">Teg-2019</strain>
        <tissue evidence="1">Adductor muscle</tissue>
    </source>
</reference>
<dbReference type="Proteomes" id="UP001217089">
    <property type="component" value="Unassembled WGS sequence"/>
</dbReference>